<evidence type="ECO:0000256" key="12">
    <source>
        <dbReference type="ARBA" id="ARBA00070128"/>
    </source>
</evidence>
<keyword evidence="2 13" id="KW-0963">Cytoplasm</keyword>
<dbReference type="InterPro" id="IPR003711">
    <property type="entry name" value="CarD-like/TRCF_RID"/>
</dbReference>
<evidence type="ECO:0000256" key="6">
    <source>
        <dbReference type="ARBA" id="ARBA00022806"/>
    </source>
</evidence>
<evidence type="ECO:0000256" key="10">
    <source>
        <dbReference type="ARBA" id="ARBA00061104"/>
    </source>
</evidence>
<keyword evidence="4 13" id="KW-0227">DNA damage</keyword>
<reference evidence="16 17" key="1">
    <citation type="submission" date="2014-06" db="EMBL/GenBank/DDBJ databases">
        <title>Draft genome sequence of the putrescine producing strain Lactococcus lactis subsp cremoris GE214.</title>
        <authorList>
            <person name="Ladero V."/>
            <person name="Linares D.M."/>
            <person name="del Rio B."/>
            <person name="Mayo B."/>
            <person name="Martin M.C."/>
            <person name="Fernandez M."/>
            <person name="Alvarez M.A."/>
        </authorList>
    </citation>
    <scope>NUCLEOTIDE SEQUENCE [LARGE SCALE GENOMIC DNA]</scope>
    <source>
        <strain evidence="16 17">GE214</strain>
    </source>
</reference>
<dbReference type="InterPro" id="IPR037235">
    <property type="entry name" value="TRCF-like_C_D7"/>
</dbReference>
<keyword evidence="3 13" id="KW-0547">Nucleotide-binding</keyword>
<dbReference type="GO" id="GO:0000716">
    <property type="term" value="P:transcription-coupled nucleotide-excision repair, DNA damage recognition"/>
    <property type="evidence" value="ECO:0007669"/>
    <property type="project" value="UniProtKB-UniRule"/>
</dbReference>
<feature type="domain" description="Helicase C-terminal" evidence="15">
    <location>
        <begin position="823"/>
        <end position="977"/>
    </location>
</feature>
<comment type="similarity">
    <text evidence="11 13">In the C-terminal section; belongs to the helicase family. RecG subfamily.</text>
</comment>
<dbReference type="CDD" id="cd17991">
    <property type="entry name" value="DEXHc_TRCF"/>
    <property type="match status" value="1"/>
</dbReference>
<dbReference type="Gene3D" id="3.40.50.11180">
    <property type="match status" value="1"/>
</dbReference>
<evidence type="ECO:0000256" key="1">
    <source>
        <dbReference type="ARBA" id="ARBA00004496"/>
    </source>
</evidence>
<dbReference type="Pfam" id="PF00271">
    <property type="entry name" value="Helicase_C"/>
    <property type="match status" value="1"/>
</dbReference>
<protein>
    <recommendedName>
        <fullName evidence="12 13">Transcription-repair-coupling factor</fullName>
        <shortName evidence="13">TRCF</shortName>
        <ecNumber evidence="13">3.6.4.-</ecNumber>
    </recommendedName>
</protein>
<dbReference type="InterPro" id="IPR036101">
    <property type="entry name" value="CarD-like/TRCF_RID_sf"/>
</dbReference>
<organism evidence="16 17">
    <name type="scientific">Lactococcus cremoris subsp. cremoris GE214</name>
    <dbReference type="NCBI Taxonomy" id="1415168"/>
    <lineage>
        <taxon>Bacteria</taxon>
        <taxon>Bacillati</taxon>
        <taxon>Bacillota</taxon>
        <taxon>Bacilli</taxon>
        <taxon>Lactobacillales</taxon>
        <taxon>Streptococcaceae</taxon>
        <taxon>Lactococcus</taxon>
        <taxon>Lactococcus cremoris subsp. cremoris</taxon>
    </lineage>
</organism>
<dbReference type="Pfam" id="PF00270">
    <property type="entry name" value="DEAD"/>
    <property type="match status" value="1"/>
</dbReference>
<dbReference type="SUPFAM" id="SSF52540">
    <property type="entry name" value="P-loop containing nucleoside triphosphate hydrolases"/>
    <property type="match status" value="4"/>
</dbReference>
<dbReference type="GO" id="GO:0006355">
    <property type="term" value="P:regulation of DNA-templated transcription"/>
    <property type="evidence" value="ECO:0007669"/>
    <property type="project" value="UniProtKB-UniRule"/>
</dbReference>
<dbReference type="Gene3D" id="3.30.2060.10">
    <property type="entry name" value="Penicillin-binding protein 1b domain"/>
    <property type="match status" value="1"/>
</dbReference>
<dbReference type="Pfam" id="PF02559">
    <property type="entry name" value="CarD_TRCF_RID"/>
    <property type="match status" value="1"/>
</dbReference>
<evidence type="ECO:0000256" key="13">
    <source>
        <dbReference type="HAMAP-Rule" id="MF_00969"/>
    </source>
</evidence>
<dbReference type="PROSITE" id="PS51192">
    <property type="entry name" value="HELICASE_ATP_BIND_1"/>
    <property type="match status" value="1"/>
</dbReference>
<keyword evidence="5 13" id="KW-0378">Hydrolase</keyword>
<dbReference type="InterPro" id="IPR005118">
    <property type="entry name" value="TRCF_C"/>
</dbReference>
<dbReference type="NCBIfam" id="TIGR00580">
    <property type="entry name" value="mfd"/>
    <property type="match status" value="1"/>
</dbReference>
<dbReference type="Proteomes" id="UP000028401">
    <property type="component" value="Unassembled WGS sequence"/>
</dbReference>
<keyword evidence="6" id="KW-0347">Helicase</keyword>
<proteinExistence type="inferred from homology"/>
<dbReference type="InterPro" id="IPR027417">
    <property type="entry name" value="P-loop_NTPase"/>
</dbReference>
<evidence type="ECO:0000313" key="17">
    <source>
        <dbReference type="Proteomes" id="UP000028401"/>
    </source>
</evidence>
<dbReference type="PATRIC" id="fig|1415168.3.peg.2727"/>
<dbReference type="InterPro" id="IPR014001">
    <property type="entry name" value="Helicase_ATP-bd"/>
</dbReference>
<keyword evidence="7 13" id="KW-0067">ATP-binding</keyword>
<keyword evidence="8 13" id="KW-0238">DNA-binding</keyword>
<evidence type="ECO:0000256" key="7">
    <source>
        <dbReference type="ARBA" id="ARBA00022840"/>
    </source>
</evidence>
<comment type="subcellular location">
    <subcellularLocation>
        <location evidence="1 13">Cytoplasm</location>
    </subcellularLocation>
</comment>
<dbReference type="Pfam" id="PF03461">
    <property type="entry name" value="TRCF"/>
    <property type="match status" value="1"/>
</dbReference>
<dbReference type="EC" id="3.6.4.-" evidence="13"/>
<dbReference type="GO" id="GO:0016787">
    <property type="term" value="F:hydrolase activity"/>
    <property type="evidence" value="ECO:0007669"/>
    <property type="project" value="UniProtKB-KW"/>
</dbReference>
<dbReference type="SUPFAM" id="SSF141259">
    <property type="entry name" value="CarD-like"/>
    <property type="match status" value="1"/>
</dbReference>
<evidence type="ECO:0000256" key="11">
    <source>
        <dbReference type="ARBA" id="ARBA00061399"/>
    </source>
</evidence>
<evidence type="ECO:0000256" key="5">
    <source>
        <dbReference type="ARBA" id="ARBA00022801"/>
    </source>
</evidence>
<dbReference type="Gene3D" id="3.90.1150.50">
    <property type="entry name" value="Transcription-repair-coupling factor, D7 domain"/>
    <property type="match status" value="1"/>
</dbReference>
<dbReference type="PANTHER" id="PTHR47964:SF1">
    <property type="entry name" value="ATP-DEPENDENT DNA HELICASE HOMOLOG RECG, CHLOROPLASTIC"/>
    <property type="match status" value="1"/>
</dbReference>
<dbReference type="FunFam" id="3.40.50.300:FF:000546">
    <property type="entry name" value="Transcription-repair-coupling factor"/>
    <property type="match status" value="1"/>
</dbReference>
<dbReference type="InterPro" id="IPR011545">
    <property type="entry name" value="DEAD/DEAH_box_helicase_dom"/>
</dbReference>
<name>A0A084A7B1_LACLC</name>
<dbReference type="PROSITE" id="PS51194">
    <property type="entry name" value="HELICASE_CTER"/>
    <property type="match status" value="1"/>
</dbReference>
<dbReference type="GO" id="GO:0005524">
    <property type="term" value="F:ATP binding"/>
    <property type="evidence" value="ECO:0007669"/>
    <property type="project" value="UniProtKB-UniRule"/>
</dbReference>
<dbReference type="RefSeq" id="WP_042749038.1">
    <property type="nucleotide sequence ID" value="NZ_AZSI01000213.1"/>
</dbReference>
<dbReference type="SMART" id="SM00982">
    <property type="entry name" value="TRCF"/>
    <property type="match status" value="1"/>
</dbReference>
<evidence type="ECO:0000256" key="3">
    <source>
        <dbReference type="ARBA" id="ARBA00022741"/>
    </source>
</evidence>
<dbReference type="GO" id="GO:0005737">
    <property type="term" value="C:cytoplasm"/>
    <property type="evidence" value="ECO:0007669"/>
    <property type="project" value="UniProtKB-SubCell"/>
</dbReference>
<dbReference type="SMART" id="SM00490">
    <property type="entry name" value="HELICc"/>
    <property type="match status" value="1"/>
</dbReference>
<evidence type="ECO:0000256" key="8">
    <source>
        <dbReference type="ARBA" id="ARBA00023125"/>
    </source>
</evidence>
<dbReference type="SUPFAM" id="SSF143517">
    <property type="entry name" value="TRCF domain-like"/>
    <property type="match status" value="1"/>
</dbReference>
<keyword evidence="9 13" id="KW-0234">DNA repair</keyword>
<dbReference type="InterPro" id="IPR041471">
    <property type="entry name" value="UvrB_inter"/>
</dbReference>
<evidence type="ECO:0000256" key="4">
    <source>
        <dbReference type="ARBA" id="ARBA00022763"/>
    </source>
</evidence>
<accession>A0A084A7B1</accession>
<dbReference type="Pfam" id="PF17757">
    <property type="entry name" value="UvrB_inter"/>
    <property type="match status" value="1"/>
</dbReference>
<evidence type="ECO:0000256" key="2">
    <source>
        <dbReference type="ARBA" id="ARBA00022490"/>
    </source>
</evidence>
<dbReference type="PANTHER" id="PTHR47964">
    <property type="entry name" value="ATP-DEPENDENT DNA HELICASE HOMOLOG RECG, CHLOROPLASTIC"/>
    <property type="match status" value="1"/>
</dbReference>
<dbReference type="SMART" id="SM01058">
    <property type="entry name" value="CarD_TRCF"/>
    <property type="match status" value="1"/>
</dbReference>
<dbReference type="HAMAP" id="MF_00969">
    <property type="entry name" value="TRCF"/>
    <property type="match status" value="1"/>
</dbReference>
<dbReference type="Gene3D" id="2.40.10.170">
    <property type="match status" value="1"/>
</dbReference>
<dbReference type="InterPro" id="IPR004576">
    <property type="entry name" value="Mfd"/>
</dbReference>
<gene>
    <name evidence="13" type="primary">mfd</name>
    <name evidence="16" type="ORF">U725_02676</name>
</gene>
<sequence length="1180" mass="135503">MNIIEFFDQNWQLQKWQQGFSKRERTLLTGLSGTAKSLVMANAYENVADKYIIVTDSQFHANELYDELSTLLGEEKVFQFFSDDNIYAEFALASKDRIAYRLEALNFLLDERATGFLVVPFLALRSYLPAPENFLENYLLLTSGDEYDLSNLVNLLSKAGYEKTQRVMTPGEFSMRGDIVDIYPLDAENPVRLEFFGDEVDTIRSFDVESQRSMTSLERLEIYPASDFILTDNEFDKGAKSLTEMTNLLGDQTSLSVSEQARNGSAMTDPSAKSYMEEVISAAQNHYYHKDLRKFAEYFYDKKTSLLNYFPKNVQIFIDDFQKVNEMNNKLEMELADFILSEKAMERGFEGQTYLLDTMAKVRNYKPATFFSNFQKGLGNLRFEQLYNFKQHSMQQFFGQLELFHTEVERFIKQEFTVVLAVSSEKLRKSLHELDLSLQEVDRESIQVGKVNLIDLQLSNGFNFLDEKLVVMTEQEIFGKMRKKKARKLNITNAERLKDYNELAVGDFVVHKNHGIGKYLGLQTLEVGGMHRDYLTIQYQNGDTISVPVDHLDLLSKYTAGEGKSPKINKLNDGRWRKTMSSVSKQVEDISDDLIKLYAERQAKKGFAFSPDDASQEEFDSGFSYVETEDQIRSINEIKHDMELERPMDRLLVGDVGFGKTEVAMRAAFKAINDGKQVAVLVPTTVLAEQHFNNFTERFINFGVNVEVLSRFQTKTQQTEILAKLKKGRVDLIIGTHRLLSKDVEFFDLGLMIIDEEQRFGVKHKERLKELKTQVDVLTLTATPIPRTLHMSMLGIRDLSVIETPPTNRYPVQTYVMETNYGVVRDAILREISRGGQVYYVYNRVDTIEQKVSQLEELIPEARIGFIHGQMTEVQLENTLLAFIAGDYDVLVATTIIETGVDIPNSNTLFIENADMMGLSQLYQLRGRVGRSNRVAYAYFMYRPEKILSEVSEKRLEAIKGFTELGSGFKIAMRDLSIRGAGNLLGSEQSGFIDSVGFDLYSQLLEEAIHTKLGTSKQKRTSNVEISLELDAFIPAYYISDERQKIEIYKRIRQIDSREIYEELQEELVDRFGEYPDEVAYLLEIGLLKHFADNALVEKIEKSRFEVTVTLEKVANTTYDPQDYFKALAKTSMKASVGEKYGKMTFRLKIENRNSVVLLSEIMNFVEELSIIRDSYDKVR</sequence>
<dbReference type="SMART" id="SM00487">
    <property type="entry name" value="DEXDc"/>
    <property type="match status" value="1"/>
</dbReference>
<evidence type="ECO:0000256" key="9">
    <source>
        <dbReference type="ARBA" id="ARBA00023204"/>
    </source>
</evidence>
<dbReference type="GO" id="GO:0003684">
    <property type="term" value="F:damaged DNA binding"/>
    <property type="evidence" value="ECO:0007669"/>
    <property type="project" value="InterPro"/>
</dbReference>
<comment type="function">
    <text evidence="13">Couples transcription and DNA repair by recognizing RNA polymerase (RNAP) stalled at DNA lesions. Mediates ATP-dependent release of RNAP and its truncated transcript from the DNA, and recruitment of nucleotide excision repair machinery to the damaged site.</text>
</comment>
<evidence type="ECO:0000259" key="15">
    <source>
        <dbReference type="PROSITE" id="PS51194"/>
    </source>
</evidence>
<dbReference type="InterPro" id="IPR047112">
    <property type="entry name" value="RecG/Mfd"/>
</dbReference>
<feature type="domain" description="Helicase ATP-binding" evidence="14">
    <location>
        <begin position="641"/>
        <end position="802"/>
    </location>
</feature>
<dbReference type="GO" id="GO:0003678">
    <property type="term" value="F:DNA helicase activity"/>
    <property type="evidence" value="ECO:0007669"/>
    <property type="project" value="TreeGrafter"/>
</dbReference>
<comment type="caution">
    <text evidence="16">The sequence shown here is derived from an EMBL/GenBank/DDBJ whole genome shotgun (WGS) entry which is preliminary data.</text>
</comment>
<dbReference type="EMBL" id="AZSI01000213">
    <property type="protein sequence ID" value="KEY61190.1"/>
    <property type="molecule type" value="Genomic_DNA"/>
</dbReference>
<evidence type="ECO:0000313" key="16">
    <source>
        <dbReference type="EMBL" id="KEY61190.1"/>
    </source>
</evidence>
<dbReference type="InterPro" id="IPR001650">
    <property type="entry name" value="Helicase_C-like"/>
</dbReference>
<comment type="similarity">
    <text evidence="10 13">In the N-terminal section; belongs to the UvrB family.</text>
</comment>
<evidence type="ECO:0000259" key="14">
    <source>
        <dbReference type="PROSITE" id="PS51192"/>
    </source>
</evidence>
<dbReference type="AlphaFoldDB" id="A0A084A7B1"/>
<dbReference type="Gene3D" id="3.40.50.300">
    <property type="entry name" value="P-loop containing nucleotide triphosphate hydrolases"/>
    <property type="match status" value="2"/>
</dbReference>